<feature type="domain" description="Peptidase S33 tripeptidyl aminopeptidase-like C-terminal" evidence="7">
    <location>
        <begin position="461"/>
        <end position="549"/>
    </location>
</feature>
<dbReference type="SUPFAM" id="SSF53474">
    <property type="entry name" value="alpha/beta-Hydrolases"/>
    <property type="match status" value="1"/>
</dbReference>
<feature type="chain" id="PRO_5012671299" evidence="5">
    <location>
        <begin position="41"/>
        <end position="624"/>
    </location>
</feature>
<dbReference type="Pfam" id="PF00561">
    <property type="entry name" value="Abhydrolase_1"/>
    <property type="match status" value="1"/>
</dbReference>
<name>A0A255GSZ9_9ACTN</name>
<organism evidence="8 9">
    <name type="scientific">Enemella evansiae</name>
    <dbReference type="NCBI Taxonomy" id="2016499"/>
    <lineage>
        <taxon>Bacteria</taxon>
        <taxon>Bacillati</taxon>
        <taxon>Actinomycetota</taxon>
        <taxon>Actinomycetes</taxon>
        <taxon>Propionibacteriales</taxon>
        <taxon>Propionibacteriaceae</taxon>
        <taxon>Enemella</taxon>
    </lineage>
</organism>
<dbReference type="RefSeq" id="WP_094404391.1">
    <property type="nucleotide sequence ID" value="NZ_NMVO01000001.1"/>
</dbReference>
<evidence type="ECO:0000259" key="7">
    <source>
        <dbReference type="Pfam" id="PF08386"/>
    </source>
</evidence>
<reference evidence="8 9" key="1">
    <citation type="submission" date="2017-07" db="EMBL/GenBank/DDBJ databases">
        <title>Draft whole genome sequences of clinical Proprionibacteriaceae strains.</title>
        <authorList>
            <person name="Bernier A.-M."/>
            <person name="Bernard K."/>
            <person name="Domingo M.-C."/>
        </authorList>
    </citation>
    <scope>NUCLEOTIDE SEQUENCE [LARGE SCALE GENOMIC DNA]</scope>
    <source>
        <strain evidence="8 9">NML 030167</strain>
    </source>
</reference>
<feature type="domain" description="AB hydrolase-1" evidence="6">
    <location>
        <begin position="125"/>
        <end position="279"/>
    </location>
</feature>
<accession>A0A255GSZ9</accession>
<evidence type="ECO:0000313" key="9">
    <source>
        <dbReference type="Proteomes" id="UP000215896"/>
    </source>
</evidence>
<protein>
    <submittedName>
        <fullName evidence="8">Alpha/beta hydrolase</fullName>
    </submittedName>
</protein>
<sequence>MRPSPQPPAHRRATRIAAGLTGSALLLVTGAVATAPAAPAAPPSRSEPQVADLVDAKLRNQQLAWKTCKFPDLPKATADRLLATPGLQCATVTVPRDWYRAKDGNTITVEISRVRAKDPAKRRGIMLINPGGPGGSGLGWSAAMQQRSPDVGAVYDTIGFDPRGVGQSTRLVCTYDANASTQAEAAKKYADGCLNNPLTPFITTRQTNLDMDFIRHLLGEPKMNYIGYSYGTWLGGSYAATFPSKTDRFILDSSVDMSTGTLERTWDLQPGTRDRQFQDMMLPYLARHDDKYKMGTTSMDARRKFEQAGGFDNYFNLLFGANTVIQAMYSTDQYEAAGAILSALSNRDAGTEREDFRLPYGTKAQQRVPVALAEVRENLATMDISDQARKTANANLDQALTEYRTASKAVAEGTPNLKQEDGAFEAIRCQDGQWTTDLNVWEQKLTDGFKRAPLTGMLQSIPACAFWPAQEKGFPELKDKDIPGVLFLQSEFDAATAYEGAEASMKKFKKSKSVLIDNEGSHGVFPYGTECVDKPALTWLVDGQLPARRSTGCVGVPLPGEIYTYNVGGTINPAGKMKGFKMESEELKQANELVAQLRREAGIPDVPGDDATTAQASAAALPKR</sequence>
<dbReference type="InterPro" id="IPR051601">
    <property type="entry name" value="Serine_prot/Carboxylest_S33"/>
</dbReference>
<dbReference type="Gene3D" id="3.40.50.1820">
    <property type="entry name" value="alpha/beta hydrolase"/>
    <property type="match status" value="1"/>
</dbReference>
<evidence type="ECO:0000256" key="1">
    <source>
        <dbReference type="ARBA" id="ARBA00010088"/>
    </source>
</evidence>
<dbReference type="InterPro" id="IPR029058">
    <property type="entry name" value="AB_hydrolase_fold"/>
</dbReference>
<dbReference type="InterPro" id="IPR000073">
    <property type="entry name" value="AB_hydrolase_1"/>
</dbReference>
<proteinExistence type="inferred from homology"/>
<comment type="caution">
    <text evidence="8">The sequence shown here is derived from an EMBL/GenBank/DDBJ whole genome shotgun (WGS) entry which is preliminary data.</text>
</comment>
<gene>
    <name evidence="8" type="ORF">CGZ94_01280</name>
</gene>
<feature type="region of interest" description="Disordered" evidence="4">
    <location>
        <begin position="601"/>
        <end position="624"/>
    </location>
</feature>
<keyword evidence="2 5" id="KW-0732">Signal</keyword>
<evidence type="ECO:0000256" key="2">
    <source>
        <dbReference type="ARBA" id="ARBA00022729"/>
    </source>
</evidence>
<dbReference type="AlphaFoldDB" id="A0A255GSZ9"/>
<feature type="signal peptide" evidence="5">
    <location>
        <begin position="1"/>
        <end position="40"/>
    </location>
</feature>
<keyword evidence="3 8" id="KW-0378">Hydrolase</keyword>
<dbReference type="Pfam" id="PF08386">
    <property type="entry name" value="Abhydrolase_4"/>
    <property type="match status" value="1"/>
</dbReference>
<dbReference type="GO" id="GO:0016787">
    <property type="term" value="F:hydrolase activity"/>
    <property type="evidence" value="ECO:0007669"/>
    <property type="project" value="UniProtKB-KW"/>
</dbReference>
<feature type="compositionally biased region" description="Low complexity" evidence="4">
    <location>
        <begin position="611"/>
        <end position="624"/>
    </location>
</feature>
<evidence type="ECO:0000259" key="6">
    <source>
        <dbReference type="Pfam" id="PF00561"/>
    </source>
</evidence>
<dbReference type="PANTHER" id="PTHR43248">
    <property type="entry name" value="2-SUCCINYL-6-HYDROXY-2,4-CYCLOHEXADIENE-1-CARBOXYLATE SYNTHASE"/>
    <property type="match status" value="1"/>
</dbReference>
<dbReference type="OrthoDB" id="4273853at2"/>
<comment type="similarity">
    <text evidence="1">Belongs to the peptidase S33 family.</text>
</comment>
<evidence type="ECO:0000256" key="4">
    <source>
        <dbReference type="SAM" id="MobiDB-lite"/>
    </source>
</evidence>
<dbReference type="Proteomes" id="UP000215896">
    <property type="component" value="Unassembled WGS sequence"/>
</dbReference>
<dbReference type="PANTHER" id="PTHR43248:SF29">
    <property type="entry name" value="TRIPEPTIDYL AMINOPEPTIDASE"/>
    <property type="match status" value="1"/>
</dbReference>
<evidence type="ECO:0000256" key="5">
    <source>
        <dbReference type="SAM" id="SignalP"/>
    </source>
</evidence>
<dbReference type="EMBL" id="NMVO01000001">
    <property type="protein sequence ID" value="OYO17563.1"/>
    <property type="molecule type" value="Genomic_DNA"/>
</dbReference>
<keyword evidence="9" id="KW-1185">Reference proteome</keyword>
<evidence type="ECO:0000256" key="3">
    <source>
        <dbReference type="ARBA" id="ARBA00022801"/>
    </source>
</evidence>
<evidence type="ECO:0000313" key="8">
    <source>
        <dbReference type="EMBL" id="OYO17563.1"/>
    </source>
</evidence>
<dbReference type="InterPro" id="IPR013595">
    <property type="entry name" value="Pept_S33_TAP-like_C"/>
</dbReference>